<proteinExistence type="predicted"/>
<dbReference type="EMBL" id="KI913964">
    <property type="protein sequence ID" value="ETW00793.1"/>
    <property type="molecule type" value="Genomic_DNA"/>
</dbReference>
<name>A0A024U591_9STRA</name>
<dbReference type="GeneID" id="20084377"/>
<reference evidence="1" key="1">
    <citation type="submission" date="2013-12" db="EMBL/GenBank/DDBJ databases">
        <title>The Genome Sequence of Aphanomyces invadans NJM9701.</title>
        <authorList>
            <consortium name="The Broad Institute Genomics Platform"/>
            <person name="Russ C."/>
            <person name="Tyler B."/>
            <person name="van West P."/>
            <person name="Dieguez-Uribeondo J."/>
            <person name="Young S.K."/>
            <person name="Zeng Q."/>
            <person name="Gargeya S."/>
            <person name="Fitzgerald M."/>
            <person name="Abouelleil A."/>
            <person name="Alvarado L."/>
            <person name="Chapman S.B."/>
            <person name="Gainer-Dewar J."/>
            <person name="Goldberg J."/>
            <person name="Griggs A."/>
            <person name="Gujja S."/>
            <person name="Hansen M."/>
            <person name="Howarth C."/>
            <person name="Imamovic A."/>
            <person name="Ireland A."/>
            <person name="Larimer J."/>
            <person name="McCowan C."/>
            <person name="Murphy C."/>
            <person name="Pearson M."/>
            <person name="Poon T.W."/>
            <person name="Priest M."/>
            <person name="Roberts A."/>
            <person name="Saif S."/>
            <person name="Shea T."/>
            <person name="Sykes S."/>
            <person name="Wortman J."/>
            <person name="Nusbaum C."/>
            <person name="Birren B."/>
        </authorList>
    </citation>
    <scope>NUCLEOTIDE SEQUENCE [LARGE SCALE GENOMIC DNA]</scope>
    <source>
        <strain evidence="1">NJM9701</strain>
    </source>
</reference>
<organism evidence="1">
    <name type="scientific">Aphanomyces invadans</name>
    <dbReference type="NCBI Taxonomy" id="157072"/>
    <lineage>
        <taxon>Eukaryota</taxon>
        <taxon>Sar</taxon>
        <taxon>Stramenopiles</taxon>
        <taxon>Oomycota</taxon>
        <taxon>Saprolegniomycetes</taxon>
        <taxon>Saprolegniales</taxon>
        <taxon>Verrucalvaceae</taxon>
        <taxon>Aphanomyces</taxon>
    </lineage>
</organism>
<gene>
    <name evidence="1" type="ORF">H310_07327</name>
</gene>
<dbReference type="RefSeq" id="XP_008870928.1">
    <property type="nucleotide sequence ID" value="XM_008872706.1"/>
</dbReference>
<accession>A0A024U591</accession>
<evidence type="ECO:0000313" key="1">
    <source>
        <dbReference type="EMBL" id="ETW00793.1"/>
    </source>
</evidence>
<sequence>MQIVERMLRRAMQTASLGQYLAAGAAILRITGMHIERFACAMDDVECFHSSMACDGAFENTRPFNHVAWTALFAAMFTWSSSGISNGDSLLVFRLAACLGMFQVNIL</sequence>
<dbReference type="AlphaFoldDB" id="A0A024U591"/>
<protein>
    <submittedName>
        <fullName evidence="1">Uncharacterized protein</fullName>
    </submittedName>
</protein>
<dbReference type="VEuPathDB" id="FungiDB:H310_07327"/>